<evidence type="ECO:0000313" key="3">
    <source>
        <dbReference type="Proteomes" id="UP000799770"/>
    </source>
</evidence>
<evidence type="ECO:0000256" key="1">
    <source>
        <dbReference type="SAM" id="MobiDB-lite"/>
    </source>
</evidence>
<organism evidence="2 3">
    <name type="scientific">Lophiotrema nucula</name>
    <dbReference type="NCBI Taxonomy" id="690887"/>
    <lineage>
        <taxon>Eukaryota</taxon>
        <taxon>Fungi</taxon>
        <taxon>Dikarya</taxon>
        <taxon>Ascomycota</taxon>
        <taxon>Pezizomycotina</taxon>
        <taxon>Dothideomycetes</taxon>
        <taxon>Pleosporomycetidae</taxon>
        <taxon>Pleosporales</taxon>
        <taxon>Lophiotremataceae</taxon>
        <taxon>Lophiotrema</taxon>
    </lineage>
</organism>
<dbReference type="Proteomes" id="UP000799770">
    <property type="component" value="Unassembled WGS sequence"/>
</dbReference>
<sequence>MLPTVGAVETQTLSEIGVFVRREAVSRSLSKRPRELDSRKVTSIVIELKSSHVSSRIPFLHGGKRRSIRGSELMGQFIEVDLCRHSRLSERSRGHTPEVPDGGGVLSVAHEAGFSKAEADHKQPILLQTNRTSYPVSGGMGFSADWHQSVLLVGTGTCALTWWVGQRLRRSCSEDIPSPIGEGRLKASLEQVLPLERIASTDGGLEMGEPLTISARPMTPWPTTSTTGSSVQPPQALMQSLHKRFGGLDFLLGI</sequence>
<reference evidence="2" key="1">
    <citation type="journal article" date="2020" name="Stud. Mycol.">
        <title>101 Dothideomycetes genomes: a test case for predicting lifestyles and emergence of pathogens.</title>
        <authorList>
            <person name="Haridas S."/>
            <person name="Albert R."/>
            <person name="Binder M."/>
            <person name="Bloem J."/>
            <person name="Labutti K."/>
            <person name="Salamov A."/>
            <person name="Andreopoulos B."/>
            <person name="Baker S."/>
            <person name="Barry K."/>
            <person name="Bills G."/>
            <person name="Bluhm B."/>
            <person name="Cannon C."/>
            <person name="Castanera R."/>
            <person name="Culley D."/>
            <person name="Daum C."/>
            <person name="Ezra D."/>
            <person name="Gonzalez J."/>
            <person name="Henrissat B."/>
            <person name="Kuo A."/>
            <person name="Liang C."/>
            <person name="Lipzen A."/>
            <person name="Lutzoni F."/>
            <person name="Magnuson J."/>
            <person name="Mondo S."/>
            <person name="Nolan M."/>
            <person name="Ohm R."/>
            <person name="Pangilinan J."/>
            <person name="Park H.-J."/>
            <person name="Ramirez L."/>
            <person name="Alfaro M."/>
            <person name="Sun H."/>
            <person name="Tritt A."/>
            <person name="Yoshinaga Y."/>
            <person name="Zwiers L.-H."/>
            <person name="Turgeon B."/>
            <person name="Goodwin S."/>
            <person name="Spatafora J."/>
            <person name="Crous P."/>
            <person name="Grigoriev I."/>
        </authorList>
    </citation>
    <scope>NUCLEOTIDE SEQUENCE</scope>
    <source>
        <strain evidence="2">CBS 627.86</strain>
    </source>
</reference>
<evidence type="ECO:0000313" key="2">
    <source>
        <dbReference type="EMBL" id="KAF2120251.1"/>
    </source>
</evidence>
<dbReference type="AlphaFoldDB" id="A0A6A5ZPR1"/>
<keyword evidence="3" id="KW-1185">Reference proteome</keyword>
<feature type="region of interest" description="Disordered" evidence="1">
    <location>
        <begin position="212"/>
        <end position="233"/>
    </location>
</feature>
<dbReference type="EMBL" id="ML977314">
    <property type="protein sequence ID" value="KAF2120251.1"/>
    <property type="molecule type" value="Genomic_DNA"/>
</dbReference>
<name>A0A6A5ZPR1_9PLEO</name>
<gene>
    <name evidence="2" type="ORF">BDV96DRAFT_595809</name>
</gene>
<proteinExistence type="predicted"/>
<protein>
    <submittedName>
        <fullName evidence="2">Uncharacterized protein</fullName>
    </submittedName>
</protein>
<accession>A0A6A5ZPR1</accession>
<feature type="compositionally biased region" description="Low complexity" evidence="1">
    <location>
        <begin position="217"/>
        <end position="230"/>
    </location>
</feature>